<organism evidence="1 2">
    <name type="scientific">Rhodopirellula maiorica SM1</name>
    <dbReference type="NCBI Taxonomy" id="1265738"/>
    <lineage>
        <taxon>Bacteria</taxon>
        <taxon>Pseudomonadati</taxon>
        <taxon>Planctomycetota</taxon>
        <taxon>Planctomycetia</taxon>
        <taxon>Pirellulales</taxon>
        <taxon>Pirellulaceae</taxon>
        <taxon>Novipirellula</taxon>
    </lineage>
</organism>
<comment type="caution">
    <text evidence="1">The sequence shown here is derived from an EMBL/GenBank/DDBJ whole genome shotgun (WGS) entry which is preliminary data.</text>
</comment>
<dbReference type="AlphaFoldDB" id="M5RTY9"/>
<name>M5RTY9_9BACT</name>
<accession>M5RTY9</accession>
<evidence type="ECO:0000313" key="2">
    <source>
        <dbReference type="Proteomes" id="UP000011991"/>
    </source>
</evidence>
<dbReference type="Proteomes" id="UP000011991">
    <property type="component" value="Unassembled WGS sequence"/>
</dbReference>
<reference evidence="1 2" key="1">
    <citation type="journal article" date="2013" name="Mar. Genomics">
        <title>Expression of sulfatases in Rhodopirellula baltica and the diversity of sulfatases in the genus Rhodopirellula.</title>
        <authorList>
            <person name="Wegner C.E."/>
            <person name="Richter-Heitmann T."/>
            <person name="Klindworth A."/>
            <person name="Klockow C."/>
            <person name="Richter M."/>
            <person name="Achstetter T."/>
            <person name="Glockner F.O."/>
            <person name="Harder J."/>
        </authorList>
    </citation>
    <scope>NUCLEOTIDE SEQUENCE [LARGE SCALE GENOMIC DNA]</scope>
    <source>
        <strain evidence="1 2">SM1</strain>
    </source>
</reference>
<protein>
    <submittedName>
        <fullName evidence="1">Uncharacterized protein</fullName>
    </submittedName>
</protein>
<proteinExistence type="predicted"/>
<keyword evidence="2" id="KW-1185">Reference proteome</keyword>
<dbReference type="PATRIC" id="fig|1265738.3.peg.284"/>
<gene>
    <name evidence="1" type="ORF">RMSM_00278</name>
</gene>
<dbReference type="EMBL" id="ANOG01000038">
    <property type="protein sequence ID" value="EMI22788.1"/>
    <property type="molecule type" value="Genomic_DNA"/>
</dbReference>
<evidence type="ECO:0000313" key="1">
    <source>
        <dbReference type="EMBL" id="EMI22788.1"/>
    </source>
</evidence>
<sequence>MLQTASVMCFNLSHRDSFCATVNPSIDDESILYVKCGLKSYRVSL</sequence>